<dbReference type="AlphaFoldDB" id="A0A0C3QQE6"/>
<proteinExistence type="predicted"/>
<reference evidence="1 2" key="1">
    <citation type="submission" date="2014-04" db="EMBL/GenBank/DDBJ databases">
        <authorList>
            <consortium name="DOE Joint Genome Institute"/>
            <person name="Kuo A."/>
            <person name="Girlanda M."/>
            <person name="Perotto S."/>
            <person name="Kohler A."/>
            <person name="Nagy L.G."/>
            <person name="Floudas D."/>
            <person name="Copeland A."/>
            <person name="Barry K.W."/>
            <person name="Cichocki N."/>
            <person name="Veneault-Fourrey C."/>
            <person name="LaButti K."/>
            <person name="Lindquist E.A."/>
            <person name="Lipzen A."/>
            <person name="Lundell T."/>
            <person name="Morin E."/>
            <person name="Murat C."/>
            <person name="Sun H."/>
            <person name="Tunlid A."/>
            <person name="Henrissat B."/>
            <person name="Grigoriev I.V."/>
            <person name="Hibbett D.S."/>
            <person name="Martin F."/>
            <person name="Nordberg H.P."/>
            <person name="Cantor M.N."/>
            <person name="Hua S.X."/>
        </authorList>
    </citation>
    <scope>NUCLEOTIDE SEQUENCE [LARGE SCALE GENOMIC DNA]</scope>
    <source>
        <strain evidence="1 2">MUT 4182</strain>
    </source>
</reference>
<evidence type="ECO:0000313" key="1">
    <source>
        <dbReference type="EMBL" id="KIO30721.1"/>
    </source>
</evidence>
<evidence type="ECO:0000313" key="2">
    <source>
        <dbReference type="Proteomes" id="UP000054248"/>
    </source>
</evidence>
<keyword evidence="2" id="KW-1185">Reference proteome</keyword>
<organism evidence="1 2">
    <name type="scientific">Tulasnella calospora MUT 4182</name>
    <dbReference type="NCBI Taxonomy" id="1051891"/>
    <lineage>
        <taxon>Eukaryota</taxon>
        <taxon>Fungi</taxon>
        <taxon>Dikarya</taxon>
        <taxon>Basidiomycota</taxon>
        <taxon>Agaricomycotina</taxon>
        <taxon>Agaricomycetes</taxon>
        <taxon>Cantharellales</taxon>
        <taxon>Tulasnellaceae</taxon>
        <taxon>Tulasnella</taxon>
    </lineage>
</organism>
<dbReference type="Proteomes" id="UP000054248">
    <property type="component" value="Unassembled WGS sequence"/>
</dbReference>
<reference evidence="2" key="2">
    <citation type="submission" date="2015-01" db="EMBL/GenBank/DDBJ databases">
        <title>Evolutionary Origins and Diversification of the Mycorrhizal Mutualists.</title>
        <authorList>
            <consortium name="DOE Joint Genome Institute"/>
            <consortium name="Mycorrhizal Genomics Consortium"/>
            <person name="Kohler A."/>
            <person name="Kuo A."/>
            <person name="Nagy L.G."/>
            <person name="Floudas D."/>
            <person name="Copeland A."/>
            <person name="Barry K.W."/>
            <person name="Cichocki N."/>
            <person name="Veneault-Fourrey C."/>
            <person name="LaButti K."/>
            <person name="Lindquist E.A."/>
            <person name="Lipzen A."/>
            <person name="Lundell T."/>
            <person name="Morin E."/>
            <person name="Murat C."/>
            <person name="Riley R."/>
            <person name="Ohm R."/>
            <person name="Sun H."/>
            <person name="Tunlid A."/>
            <person name="Henrissat B."/>
            <person name="Grigoriev I.V."/>
            <person name="Hibbett D.S."/>
            <person name="Martin F."/>
        </authorList>
    </citation>
    <scope>NUCLEOTIDE SEQUENCE [LARGE SCALE GENOMIC DNA]</scope>
    <source>
        <strain evidence="2">MUT 4182</strain>
    </source>
</reference>
<sequence length="172" mass="18551">MFYVPISFPSGLISSGSLIFNGTLITLNAVYRPPPFDFLVHIDSLTFRLSHFAGVNLLYQSDPLDPNKEHTVSVEPASILESVTVEMDLGDKADVMIGLDDGQLFEQDGFVATGSWNTDACLGTGRAAGTCYVSEGSGSIISYTFEGLYLNAISQRKGGPLTKVDLCQQAMR</sequence>
<dbReference type="OrthoDB" id="10493615at2759"/>
<protein>
    <submittedName>
        <fullName evidence="1">Uncharacterized protein</fullName>
    </submittedName>
</protein>
<dbReference type="HOGENOM" id="CLU_1556400_0_0_1"/>
<dbReference type="EMBL" id="KN822969">
    <property type="protein sequence ID" value="KIO30721.1"/>
    <property type="molecule type" value="Genomic_DNA"/>
</dbReference>
<accession>A0A0C3QQE6</accession>
<name>A0A0C3QQE6_9AGAM</name>
<gene>
    <name evidence="1" type="ORF">M407DRAFT_20251</name>
</gene>